<dbReference type="PANTHER" id="PTHR23150">
    <property type="entry name" value="SULFATASE MODIFYING FACTOR 1, 2"/>
    <property type="match status" value="1"/>
</dbReference>
<dbReference type="AlphaFoldDB" id="A0A1I2C5E8"/>
<accession>A0A1I2C5E8</accession>
<dbReference type="InterPro" id="IPR051043">
    <property type="entry name" value="Sulfatase_Mod_Factor_Kinase"/>
</dbReference>
<gene>
    <name evidence="3" type="ORF">SAMN04488541_100493</name>
</gene>
<dbReference type="Pfam" id="PF03781">
    <property type="entry name" value="FGE-sulfatase"/>
    <property type="match status" value="1"/>
</dbReference>
<feature type="domain" description="Sulfatase-modifying factor enzyme-like" evidence="2">
    <location>
        <begin position="57"/>
        <end position="362"/>
    </location>
</feature>
<keyword evidence="3" id="KW-0449">Lipoprotein</keyword>
<keyword evidence="4" id="KW-1185">Reference proteome</keyword>
<dbReference type="EMBL" id="FONY01000004">
    <property type="protein sequence ID" value="SFE63567.1"/>
    <property type="molecule type" value="Genomic_DNA"/>
</dbReference>
<protein>
    <submittedName>
        <fullName evidence="3">Gliding motility-associated lipoprotein GldK/gliding motility-associated lipoprotein GldK,TIGR03529</fullName>
    </submittedName>
</protein>
<sequence length="374" mass="42193">MIQMKLWNLRKASFLLQILTLALLSQACIFGGKNKKGDGELIGVLNREGWKQELPYGMVSIPPGTFHMGQADQDVASSKIAMNKQITISGFYMDDTEITNNEYRQFIQGNDGASDGVSNFLPIGGDSSIFAIRYNKNTALPEIVDQQGITDELYPDTLVWINDFTHHMGDPMAQYYYSHPAYDDYPVVGVTWKAAMLFCEWRTKYMNQVRTDDGKFPMPNFRLPSEAEWEYAARGGRDMAKYPWGSPYVRNAKGCALANFKPGRGNYYDDGFSYTAPVASYYANDYGLYDMAGNVAEWCEDAFNPASVPLVWDLNPTYYDGNQPLKLIRGGSWKDVAFLIETGTRTFEHQDSATSYIGFRCAMTYLGRSSGFEF</sequence>
<keyword evidence="1" id="KW-0732">Signal</keyword>
<dbReference type="InterPro" id="IPR042095">
    <property type="entry name" value="SUMF_sf"/>
</dbReference>
<dbReference type="PANTHER" id="PTHR23150:SF19">
    <property type="entry name" value="FORMYLGLYCINE-GENERATING ENZYME"/>
    <property type="match status" value="1"/>
</dbReference>
<dbReference type="InterPro" id="IPR005532">
    <property type="entry name" value="SUMF_dom"/>
</dbReference>
<dbReference type="PROSITE" id="PS51257">
    <property type="entry name" value="PROKAR_LIPOPROTEIN"/>
    <property type="match status" value="1"/>
</dbReference>
<proteinExistence type="predicted"/>
<evidence type="ECO:0000259" key="2">
    <source>
        <dbReference type="Pfam" id="PF03781"/>
    </source>
</evidence>
<evidence type="ECO:0000256" key="1">
    <source>
        <dbReference type="SAM" id="SignalP"/>
    </source>
</evidence>
<dbReference type="SUPFAM" id="SSF56436">
    <property type="entry name" value="C-type lectin-like"/>
    <property type="match status" value="1"/>
</dbReference>
<feature type="signal peptide" evidence="1">
    <location>
        <begin position="1"/>
        <end position="27"/>
    </location>
</feature>
<evidence type="ECO:0000313" key="4">
    <source>
        <dbReference type="Proteomes" id="UP000199513"/>
    </source>
</evidence>
<dbReference type="InterPro" id="IPR016187">
    <property type="entry name" value="CTDL_fold"/>
</dbReference>
<name>A0A1I2C5E8_9BACT</name>
<feature type="chain" id="PRO_5011594909" evidence="1">
    <location>
        <begin position="28"/>
        <end position="374"/>
    </location>
</feature>
<organism evidence="3 4">
    <name type="scientific">Thermoflexibacter ruber</name>
    <dbReference type="NCBI Taxonomy" id="1003"/>
    <lineage>
        <taxon>Bacteria</taxon>
        <taxon>Pseudomonadati</taxon>
        <taxon>Bacteroidota</taxon>
        <taxon>Cytophagia</taxon>
        <taxon>Cytophagales</taxon>
        <taxon>Thermoflexibacteraceae</taxon>
        <taxon>Thermoflexibacter</taxon>
    </lineage>
</organism>
<dbReference type="Proteomes" id="UP000199513">
    <property type="component" value="Unassembled WGS sequence"/>
</dbReference>
<dbReference type="STRING" id="1003.SAMN04488541_100493"/>
<dbReference type="Gene3D" id="3.90.1580.10">
    <property type="entry name" value="paralog of FGE (formylglycine-generating enzyme)"/>
    <property type="match status" value="1"/>
</dbReference>
<reference evidence="3 4" key="1">
    <citation type="submission" date="2016-10" db="EMBL/GenBank/DDBJ databases">
        <authorList>
            <person name="de Groot N.N."/>
        </authorList>
    </citation>
    <scope>NUCLEOTIDE SEQUENCE [LARGE SCALE GENOMIC DNA]</scope>
    <source>
        <strain>GEY</strain>
        <strain evidence="4">DSM 9560</strain>
    </source>
</reference>
<dbReference type="GO" id="GO:0120147">
    <property type="term" value="F:formylglycine-generating oxidase activity"/>
    <property type="evidence" value="ECO:0007669"/>
    <property type="project" value="TreeGrafter"/>
</dbReference>
<evidence type="ECO:0000313" key="3">
    <source>
        <dbReference type="EMBL" id="SFE63567.1"/>
    </source>
</evidence>